<dbReference type="EMBL" id="OZ026884">
    <property type="protein sequence ID" value="CAL1240027.1"/>
    <property type="molecule type" value="Genomic_DNA"/>
</dbReference>
<organism evidence="2 3">
    <name type="scientific">Candidatus Methylocalor cossyra</name>
    <dbReference type="NCBI Taxonomy" id="3108543"/>
    <lineage>
        <taxon>Bacteria</taxon>
        <taxon>Pseudomonadati</taxon>
        <taxon>Pseudomonadota</taxon>
        <taxon>Gammaproteobacteria</taxon>
        <taxon>Methylococcales</taxon>
        <taxon>Methylococcaceae</taxon>
        <taxon>Candidatus Methylocalor</taxon>
    </lineage>
</organism>
<evidence type="ECO:0000259" key="1">
    <source>
        <dbReference type="Pfam" id="PF21168"/>
    </source>
</evidence>
<keyword evidence="2" id="KW-0456">Lyase</keyword>
<dbReference type="GO" id="GO:0016829">
    <property type="term" value="F:lyase activity"/>
    <property type="evidence" value="ECO:0007669"/>
    <property type="project" value="UniProtKB-KW"/>
</dbReference>
<dbReference type="InterPro" id="IPR035959">
    <property type="entry name" value="RutC-like_sf"/>
</dbReference>
<evidence type="ECO:0000313" key="3">
    <source>
        <dbReference type="Proteomes" id="UP001497493"/>
    </source>
</evidence>
<protein>
    <submittedName>
        <fullName evidence="2">Chorismate lyase / 3-hydroxybenzoate synthase</fullName>
    </submittedName>
</protein>
<dbReference type="RefSeq" id="WP_348759544.1">
    <property type="nucleotide sequence ID" value="NZ_OZ026884.1"/>
</dbReference>
<name>A0ABP1C734_9GAMM</name>
<dbReference type="SUPFAM" id="SSF55298">
    <property type="entry name" value="YjgF-like"/>
    <property type="match status" value="1"/>
</dbReference>
<accession>A0ABP1C734</accession>
<dbReference type="Gene3D" id="3.30.1330.40">
    <property type="entry name" value="RutC-like"/>
    <property type="match status" value="1"/>
</dbReference>
<dbReference type="Pfam" id="PF21168">
    <property type="entry name" value="FkbO_Hyg5-like_N"/>
    <property type="match status" value="1"/>
</dbReference>
<keyword evidence="3" id="KW-1185">Reference proteome</keyword>
<evidence type="ECO:0000313" key="2">
    <source>
        <dbReference type="EMBL" id="CAL1240027.1"/>
    </source>
</evidence>
<gene>
    <name evidence="2" type="ORF">MECH1_V1_1251</name>
</gene>
<dbReference type="InterPro" id="IPR049368">
    <property type="entry name" value="FkbO_Hyg5-like_N"/>
</dbReference>
<sequence>MTPDQTPASLPEADTVPWEDGESWIVRVHFHPGDQAPPVGAPGLLGMVGFGGEAGFEAGALPVARIPMPCLGLSPLWEAWYGRLPARYEQADAIHYGHNGEVLFGLLAAPGAEIEKATHQAYRRLIALVRSAGYPHLVRVWNYFPDINGELRGLERYRRFCLGRHRALAETGYAFGADLPAASAIGIEGNRLWIYFLAARRPAVQIENPRQLSAYRYPSRYGPRSPSFSRAMRLEDPATGTKQLFISGTASIVGHETVHQDDVEAQCAETLRNLRAVLAEAGAAPFPRAAGWKVYLRRPGDYPRIRELLEGSWEGELFFLAGDICRRDLLLEIEGVASLQGTREPREGLHCRSPGLG</sequence>
<dbReference type="Proteomes" id="UP001497493">
    <property type="component" value="Chromosome"/>
</dbReference>
<reference evidence="2 3" key="1">
    <citation type="submission" date="2024-04" db="EMBL/GenBank/DDBJ databases">
        <authorList>
            <person name="Cremers G."/>
        </authorList>
    </citation>
    <scope>NUCLEOTIDE SEQUENCE [LARGE SCALE GENOMIC DNA]</scope>
    <source>
        <strain evidence="2">MeCH1-AG</strain>
    </source>
</reference>
<feature type="domain" description="Chorismatase FkbO/Hyg5-like N-terminal" evidence="1">
    <location>
        <begin position="78"/>
        <end position="198"/>
    </location>
</feature>
<proteinExistence type="predicted"/>